<organism evidence="8 9">
    <name type="scientific">Sugiyamaella lignohabitans</name>
    <dbReference type="NCBI Taxonomy" id="796027"/>
    <lineage>
        <taxon>Eukaryota</taxon>
        <taxon>Fungi</taxon>
        <taxon>Dikarya</taxon>
        <taxon>Ascomycota</taxon>
        <taxon>Saccharomycotina</taxon>
        <taxon>Dipodascomycetes</taxon>
        <taxon>Dipodascales</taxon>
        <taxon>Trichomonascaceae</taxon>
        <taxon>Sugiyamaella</taxon>
    </lineage>
</organism>
<dbReference type="InterPro" id="IPR016158">
    <property type="entry name" value="Cullin_homology"/>
</dbReference>
<feature type="domain" description="Cullin family profile" evidence="7">
    <location>
        <begin position="409"/>
        <end position="629"/>
    </location>
</feature>
<evidence type="ECO:0000256" key="3">
    <source>
        <dbReference type="ARBA" id="ARBA00022776"/>
    </source>
</evidence>
<dbReference type="GO" id="GO:0005680">
    <property type="term" value="C:anaphase-promoting complex"/>
    <property type="evidence" value="ECO:0007669"/>
    <property type="project" value="TreeGrafter"/>
</dbReference>
<dbReference type="InterPro" id="IPR036388">
    <property type="entry name" value="WH-like_DNA-bd_sf"/>
</dbReference>
<keyword evidence="3" id="KW-0498">Mitosis</keyword>
<dbReference type="SUPFAM" id="SSF75632">
    <property type="entry name" value="Cullin homology domain"/>
    <property type="match status" value="1"/>
</dbReference>
<dbReference type="AlphaFoldDB" id="A0A167CVI5"/>
<dbReference type="OrthoDB" id="5581181at2759"/>
<evidence type="ECO:0000256" key="6">
    <source>
        <dbReference type="PROSITE-ProRule" id="PRU00330"/>
    </source>
</evidence>
<dbReference type="InterPro" id="IPR057975">
    <property type="entry name" value="TPR_ANAPC2"/>
</dbReference>
<accession>A0A167CVI5</accession>
<evidence type="ECO:0000256" key="5">
    <source>
        <dbReference type="ARBA" id="ARBA00023306"/>
    </source>
</evidence>
<name>A0A167CVI5_9ASCO</name>
<dbReference type="InterPro" id="IPR044554">
    <property type="entry name" value="ANAPC2"/>
</dbReference>
<reference evidence="8 9" key="1">
    <citation type="submission" date="2016-02" db="EMBL/GenBank/DDBJ databases">
        <title>Complete genome sequence and transcriptome regulation of the pentose utilising yeast Sugiyamaella lignohabitans.</title>
        <authorList>
            <person name="Bellasio M."/>
            <person name="Peymann A."/>
            <person name="Valli M."/>
            <person name="Sipitzky M."/>
            <person name="Graf A."/>
            <person name="Sauer M."/>
            <person name="Marx H."/>
            <person name="Mattanovich D."/>
        </authorList>
    </citation>
    <scope>NUCLEOTIDE SEQUENCE [LARGE SCALE GENOMIC DNA]</scope>
    <source>
        <strain evidence="8 9">CBS 10342</strain>
    </source>
</reference>
<keyword evidence="9" id="KW-1185">Reference proteome</keyword>
<gene>
    <name evidence="8" type="primary">APC2</name>
    <name evidence="8" type="ORF">AWJ20_392</name>
</gene>
<dbReference type="Gene3D" id="1.10.10.10">
    <property type="entry name" value="Winged helix-like DNA-binding domain superfamily/Winged helix DNA-binding domain"/>
    <property type="match status" value="1"/>
</dbReference>
<dbReference type="InterPro" id="IPR036390">
    <property type="entry name" value="WH_DNA-bd_sf"/>
</dbReference>
<dbReference type="GO" id="GO:0031625">
    <property type="term" value="F:ubiquitin protein ligase binding"/>
    <property type="evidence" value="ECO:0007669"/>
    <property type="project" value="InterPro"/>
</dbReference>
<comment type="similarity">
    <text evidence="6">Belongs to the cullin family.</text>
</comment>
<dbReference type="GO" id="GO:0051301">
    <property type="term" value="P:cell division"/>
    <property type="evidence" value="ECO:0007669"/>
    <property type="project" value="UniProtKB-KW"/>
</dbReference>
<dbReference type="InterPro" id="IPR059120">
    <property type="entry name" value="Cullin-like_AB"/>
</dbReference>
<dbReference type="GeneID" id="30035994"/>
<evidence type="ECO:0000259" key="7">
    <source>
        <dbReference type="PROSITE" id="PS50069"/>
    </source>
</evidence>
<dbReference type="RefSeq" id="XP_018734631.1">
    <property type="nucleotide sequence ID" value="XM_018880960.1"/>
</dbReference>
<dbReference type="PANTHER" id="PTHR45957:SF1">
    <property type="entry name" value="ANAPHASE-PROMOTING COMPLEX SUBUNIT 2"/>
    <property type="match status" value="1"/>
</dbReference>
<keyword evidence="2" id="KW-0132">Cell division</keyword>
<dbReference type="GO" id="GO:0007091">
    <property type="term" value="P:metaphase/anaphase transition of mitotic cell cycle"/>
    <property type="evidence" value="ECO:0007669"/>
    <property type="project" value="TreeGrafter"/>
</dbReference>
<evidence type="ECO:0000256" key="2">
    <source>
        <dbReference type="ARBA" id="ARBA00022618"/>
    </source>
</evidence>
<keyword evidence="4" id="KW-0833">Ubl conjugation pathway</keyword>
<protein>
    <recommendedName>
        <fullName evidence="1">Anaphase-promoting complex subunit 2</fullName>
    </recommendedName>
</protein>
<dbReference type="Gene3D" id="1.20.1310.10">
    <property type="entry name" value="Cullin Repeats"/>
    <property type="match status" value="1"/>
</dbReference>
<dbReference type="InterPro" id="IPR036317">
    <property type="entry name" value="Cullin_homology_sf"/>
</dbReference>
<dbReference type="Proteomes" id="UP000189580">
    <property type="component" value="Chromosome a"/>
</dbReference>
<dbReference type="Pfam" id="PF26557">
    <property type="entry name" value="Cullin_AB"/>
    <property type="match status" value="1"/>
</dbReference>
<dbReference type="PANTHER" id="PTHR45957">
    <property type="entry name" value="ANAPHASE-PROMOTING COMPLEX SUBUNIT 2"/>
    <property type="match status" value="1"/>
</dbReference>
<dbReference type="Pfam" id="PF08672">
    <property type="entry name" value="ANAPC2"/>
    <property type="match status" value="1"/>
</dbReference>
<dbReference type="KEGG" id="slb:AWJ20_392"/>
<dbReference type="GO" id="GO:0070979">
    <property type="term" value="P:protein K11-linked ubiquitination"/>
    <property type="evidence" value="ECO:0007669"/>
    <property type="project" value="TreeGrafter"/>
</dbReference>
<evidence type="ECO:0000313" key="9">
    <source>
        <dbReference type="Proteomes" id="UP000189580"/>
    </source>
</evidence>
<dbReference type="Gene3D" id="3.30.230.130">
    <property type="entry name" value="Cullin, Chain C, Domain 2"/>
    <property type="match status" value="1"/>
</dbReference>
<evidence type="ECO:0000256" key="4">
    <source>
        <dbReference type="ARBA" id="ARBA00022786"/>
    </source>
</evidence>
<dbReference type="Pfam" id="PF25773">
    <property type="entry name" value="TPR_ANAPC2"/>
    <property type="match status" value="1"/>
</dbReference>
<proteinExistence type="inferred from homology"/>
<dbReference type="InterPro" id="IPR014786">
    <property type="entry name" value="ANAPC2_C"/>
</dbReference>
<dbReference type="EMBL" id="CP014501">
    <property type="protein sequence ID" value="ANB12154.1"/>
    <property type="molecule type" value="Genomic_DNA"/>
</dbReference>
<keyword evidence="5" id="KW-0131">Cell cycle</keyword>
<dbReference type="SMART" id="SM00182">
    <property type="entry name" value="CULLIN"/>
    <property type="match status" value="1"/>
</dbReference>
<dbReference type="SUPFAM" id="SSF46785">
    <property type="entry name" value="Winged helix' DNA-binding domain"/>
    <property type="match status" value="1"/>
</dbReference>
<evidence type="ECO:0000256" key="1">
    <source>
        <dbReference type="ARBA" id="ARBA00016068"/>
    </source>
</evidence>
<dbReference type="GO" id="GO:0006511">
    <property type="term" value="P:ubiquitin-dependent protein catabolic process"/>
    <property type="evidence" value="ECO:0007669"/>
    <property type="project" value="InterPro"/>
</dbReference>
<dbReference type="SMART" id="SM01013">
    <property type="entry name" value="APC2"/>
    <property type="match status" value="1"/>
</dbReference>
<evidence type="ECO:0000313" key="8">
    <source>
        <dbReference type="EMBL" id="ANB12154.1"/>
    </source>
</evidence>
<dbReference type="PROSITE" id="PS50069">
    <property type="entry name" value="CULLIN_2"/>
    <property type="match status" value="1"/>
</dbReference>
<sequence length="744" mass="84920">MISAGRLGPSAFDSVFGEKPVENTYFPNTIEAVSTAWNILAQWITPKPDLQEPSQEVLAASEYLPEFESQLMEYYEDSIRKHFAEHSSFVVLNSTPASPEEDSREITRVAGTLKDAQFHYSYPLSILQFSAFARESFDRTFKSLVREYIPYHVLRVKLLNFFQQNHVVDQLEVAQAVYETFVRCGLIDESEMILAEAAMREVKFSCRELYQGQWEESVLEAFRDYIRYRFVPSLKLLLLKGRENEMKDIQQQDEQEPELLNFTSSSLISITEDVLCELRTEEIFDIIVKFPNSRPALNDLKGCLKKPAQRASIVSTFQKSCQKRLLQGSVNTVDIISAYISTVEAFSVLDPKGVLLEKVSRPIRRYLKDRDDTISVLVGGMLRSEGSELEFLSDILANTNKGDKDMETVDDLLDADWYPDPIDAPPDFMRNSNSDMLDSLISLYENKEVFVKEIVGIFADRMLSNRNSVDEVIANVQLLKLRFGDRELQNLDVMIRDMLESQKIETAVHELETGTADDEQFHATILSRLFWPSFKTHEINLPPAIEEQLKQFSGSYSQVKKNRNLQWLRNLGQVTIQLDFEDRVRSYDVTASQAAAISVFESGQHTIEQFMAALGIMEESFASSLLSFWVHKGVLVKENGQYRALERLEGDQESAGVDEVTVSSVQSAEERANEEMKVYWSYIMGMLTNLGATPIARIHSFLKVLVPAEINYTKSEDELERYLTLKVDEGELDFIGGNYKLKSS</sequence>